<dbReference type="EMBL" id="POTW01000004">
    <property type="protein sequence ID" value="PZF86077.1"/>
    <property type="molecule type" value="Genomic_DNA"/>
</dbReference>
<name>A0A2W2CCP7_9ACTN</name>
<dbReference type="Proteomes" id="UP000248764">
    <property type="component" value="Unassembled WGS sequence"/>
</dbReference>
<dbReference type="AlphaFoldDB" id="A0A2W2CCP7"/>
<comment type="caution">
    <text evidence="1">The sequence shown here is derived from an EMBL/GenBank/DDBJ whole genome shotgun (WGS) entry which is preliminary data.</text>
</comment>
<accession>A0A2W2CCP7</accession>
<sequence length="112" mass="12183">MTSAEFRPVAAPATLGRLWWLPSHGYGNGLDDHAWAPVLDVDARVAMILLDAFRAAGVPAYTASLTPHTHASRDGWATYRIWVGSSAYGRAEDTLLAVMPGLIHRFGPEIVR</sequence>
<gene>
    <name evidence="1" type="ORF">C1I92_02535</name>
</gene>
<proteinExistence type="predicted"/>
<protein>
    <submittedName>
        <fullName evidence="1">Uncharacterized protein</fullName>
    </submittedName>
</protein>
<dbReference type="RefSeq" id="WP_111253084.1">
    <property type="nucleotide sequence ID" value="NZ_POTW01000004.1"/>
</dbReference>
<evidence type="ECO:0000313" key="2">
    <source>
        <dbReference type="Proteomes" id="UP000248764"/>
    </source>
</evidence>
<evidence type="ECO:0000313" key="1">
    <source>
        <dbReference type="EMBL" id="PZF86077.1"/>
    </source>
</evidence>
<organism evidence="1 2">
    <name type="scientific">Jiangella anatolica</name>
    <dbReference type="NCBI Taxonomy" id="2670374"/>
    <lineage>
        <taxon>Bacteria</taxon>
        <taxon>Bacillati</taxon>
        <taxon>Actinomycetota</taxon>
        <taxon>Actinomycetes</taxon>
        <taxon>Jiangellales</taxon>
        <taxon>Jiangellaceae</taxon>
        <taxon>Jiangella</taxon>
    </lineage>
</organism>
<keyword evidence="2" id="KW-1185">Reference proteome</keyword>
<reference evidence="1 2" key="1">
    <citation type="submission" date="2018-01" db="EMBL/GenBank/DDBJ databases">
        <title>Draft genome sequence of Jiangella sp. GTF31.</title>
        <authorList>
            <person name="Sahin N."/>
            <person name="Ay H."/>
            <person name="Saygin H."/>
        </authorList>
    </citation>
    <scope>NUCLEOTIDE SEQUENCE [LARGE SCALE GENOMIC DNA]</scope>
    <source>
        <strain evidence="1 2">GTF31</strain>
    </source>
</reference>